<dbReference type="EMBL" id="BMLY01000001">
    <property type="protein sequence ID" value="GGP24614.1"/>
    <property type="molecule type" value="Genomic_DNA"/>
</dbReference>
<name>A0ABQ2PI14_9NEIS</name>
<dbReference type="InterPro" id="IPR011990">
    <property type="entry name" value="TPR-like_helical_dom_sf"/>
</dbReference>
<accession>A0ABQ2PI14</accession>
<organism evidence="1 2">
    <name type="scientific">Silvimonas amylolytica</name>
    <dbReference type="NCBI Taxonomy" id="449663"/>
    <lineage>
        <taxon>Bacteria</taxon>
        <taxon>Pseudomonadati</taxon>
        <taxon>Pseudomonadota</taxon>
        <taxon>Betaproteobacteria</taxon>
        <taxon>Neisseriales</taxon>
        <taxon>Chitinibacteraceae</taxon>
        <taxon>Silvimonas</taxon>
    </lineage>
</organism>
<keyword evidence="2" id="KW-1185">Reference proteome</keyword>
<evidence type="ECO:0000313" key="1">
    <source>
        <dbReference type="EMBL" id="GGP24614.1"/>
    </source>
</evidence>
<sequence>MILQQLAEQGLARAAYNVGIAHLRGFHVERSNALAAQYLSRAAEAAYQKAFYPLARLILDDTLPQWKDMPSDLRRFKSAGWFWRAAQAGDTNALAALRQPWVPAIFNTLGRGLYR</sequence>
<dbReference type="SUPFAM" id="SSF81901">
    <property type="entry name" value="HCP-like"/>
    <property type="match status" value="1"/>
</dbReference>
<reference evidence="2" key="1">
    <citation type="journal article" date="2019" name="Int. J. Syst. Evol. Microbiol.">
        <title>The Global Catalogue of Microorganisms (GCM) 10K type strain sequencing project: providing services to taxonomists for standard genome sequencing and annotation.</title>
        <authorList>
            <consortium name="The Broad Institute Genomics Platform"/>
            <consortium name="The Broad Institute Genome Sequencing Center for Infectious Disease"/>
            <person name="Wu L."/>
            <person name="Ma J."/>
        </authorList>
    </citation>
    <scope>NUCLEOTIDE SEQUENCE [LARGE SCALE GENOMIC DNA]</scope>
    <source>
        <strain evidence="2">CGMCC 1.8860</strain>
    </source>
</reference>
<proteinExistence type="predicted"/>
<dbReference type="InterPro" id="IPR006597">
    <property type="entry name" value="Sel1-like"/>
</dbReference>
<dbReference type="Proteomes" id="UP000621859">
    <property type="component" value="Unassembled WGS sequence"/>
</dbReference>
<protein>
    <recommendedName>
        <fullName evidence="3">Sel1 repeat-containing protein</fullName>
    </recommendedName>
</protein>
<dbReference type="SMART" id="SM00671">
    <property type="entry name" value="SEL1"/>
    <property type="match status" value="1"/>
</dbReference>
<comment type="caution">
    <text evidence="1">The sequence shown here is derived from an EMBL/GenBank/DDBJ whole genome shotgun (WGS) entry which is preliminary data.</text>
</comment>
<evidence type="ECO:0008006" key="3">
    <source>
        <dbReference type="Google" id="ProtNLM"/>
    </source>
</evidence>
<gene>
    <name evidence="1" type="ORF">GCM10010971_04330</name>
</gene>
<dbReference type="Gene3D" id="1.25.40.10">
    <property type="entry name" value="Tetratricopeptide repeat domain"/>
    <property type="match status" value="1"/>
</dbReference>
<evidence type="ECO:0000313" key="2">
    <source>
        <dbReference type="Proteomes" id="UP000621859"/>
    </source>
</evidence>